<protein>
    <submittedName>
        <fullName evidence="1">Uncharacterized protein</fullName>
    </submittedName>
</protein>
<evidence type="ECO:0000313" key="2">
    <source>
        <dbReference type="Proteomes" id="UP000790709"/>
    </source>
</evidence>
<keyword evidence="2" id="KW-1185">Reference proteome</keyword>
<reference evidence="1" key="1">
    <citation type="journal article" date="2021" name="New Phytol.">
        <title>Evolutionary innovations through gain and loss of genes in the ectomycorrhizal Boletales.</title>
        <authorList>
            <person name="Wu G."/>
            <person name="Miyauchi S."/>
            <person name="Morin E."/>
            <person name="Kuo A."/>
            <person name="Drula E."/>
            <person name="Varga T."/>
            <person name="Kohler A."/>
            <person name="Feng B."/>
            <person name="Cao Y."/>
            <person name="Lipzen A."/>
            <person name="Daum C."/>
            <person name="Hundley H."/>
            <person name="Pangilinan J."/>
            <person name="Johnson J."/>
            <person name="Barry K."/>
            <person name="LaButti K."/>
            <person name="Ng V."/>
            <person name="Ahrendt S."/>
            <person name="Min B."/>
            <person name="Choi I.G."/>
            <person name="Park H."/>
            <person name="Plett J.M."/>
            <person name="Magnuson J."/>
            <person name="Spatafora J.W."/>
            <person name="Nagy L.G."/>
            <person name="Henrissat B."/>
            <person name="Grigoriev I.V."/>
            <person name="Yang Z.L."/>
            <person name="Xu J."/>
            <person name="Martin F.M."/>
        </authorList>
    </citation>
    <scope>NUCLEOTIDE SEQUENCE</scope>
    <source>
        <strain evidence="1">KUC20120723A-06</strain>
    </source>
</reference>
<gene>
    <name evidence="1" type="ORF">BV22DRAFT_592997</name>
</gene>
<proteinExistence type="predicted"/>
<dbReference type="EMBL" id="MU266456">
    <property type="protein sequence ID" value="KAH7923302.1"/>
    <property type="molecule type" value="Genomic_DNA"/>
</dbReference>
<organism evidence="1 2">
    <name type="scientific">Leucogyrophana mollusca</name>
    <dbReference type="NCBI Taxonomy" id="85980"/>
    <lineage>
        <taxon>Eukaryota</taxon>
        <taxon>Fungi</taxon>
        <taxon>Dikarya</taxon>
        <taxon>Basidiomycota</taxon>
        <taxon>Agaricomycotina</taxon>
        <taxon>Agaricomycetes</taxon>
        <taxon>Agaricomycetidae</taxon>
        <taxon>Boletales</taxon>
        <taxon>Boletales incertae sedis</taxon>
        <taxon>Leucogyrophana</taxon>
    </lineage>
</organism>
<name>A0ACB8BC90_9AGAM</name>
<comment type="caution">
    <text evidence="1">The sequence shown here is derived from an EMBL/GenBank/DDBJ whole genome shotgun (WGS) entry which is preliminary data.</text>
</comment>
<dbReference type="Proteomes" id="UP000790709">
    <property type="component" value="Unassembled WGS sequence"/>
</dbReference>
<evidence type="ECO:0000313" key="1">
    <source>
        <dbReference type="EMBL" id="KAH7923302.1"/>
    </source>
</evidence>
<sequence>MNILGKVHSVHSGSLCPFRRGPSLRIPLLSHYPFALQEYHSLMSPRHGPSRRIAVYFASRNNRRFLVQAAEPVRPSIAHTWLIHKNTTLCKREQSFPLSRIHDRTMFPVSILSAL</sequence>
<accession>A0ACB8BC90</accession>